<reference evidence="2 3" key="1">
    <citation type="submission" date="2018-09" db="EMBL/GenBank/DDBJ databases">
        <title>Genome sequencing of strain 6GH32-13.</title>
        <authorList>
            <person name="Weon H.-Y."/>
            <person name="Heo J."/>
            <person name="Kwon S.-W."/>
        </authorList>
    </citation>
    <scope>NUCLEOTIDE SEQUENCE [LARGE SCALE GENOMIC DNA]</scope>
    <source>
        <strain evidence="2 3">5GH32-13</strain>
    </source>
</reference>
<dbReference type="InterPro" id="IPR015915">
    <property type="entry name" value="Kelch-typ_b-propeller"/>
</dbReference>
<dbReference type="InterPro" id="IPR051677">
    <property type="entry name" value="AfsR-DnrI-RedD_regulator"/>
</dbReference>
<dbReference type="OrthoDB" id="1110630at2"/>
<evidence type="ECO:0000256" key="1">
    <source>
        <dbReference type="SAM" id="Phobius"/>
    </source>
</evidence>
<dbReference type="EMBL" id="CP032157">
    <property type="protein sequence ID" value="AXY77934.1"/>
    <property type="molecule type" value="Genomic_DNA"/>
</dbReference>
<keyword evidence="1" id="KW-0472">Membrane</keyword>
<evidence type="ECO:0000313" key="2">
    <source>
        <dbReference type="EMBL" id="AXY77934.1"/>
    </source>
</evidence>
<dbReference type="AlphaFoldDB" id="A0A3B7MTR0"/>
<dbReference type="InterPro" id="IPR036388">
    <property type="entry name" value="WH-like_DNA-bd_sf"/>
</dbReference>
<sequence>MNTGPRKIFCYILLAFIHTFYASVTNAQSYGLGFSSHEVIQDKRTSLELLPGADYCTQHDFEISFDLTILPSRRDYFGYILRVVKNEQEYIDLLYDVRPEGNQFKIVVGGKFTNIAFALDTTSLFYRWNQLHLRFDLQNDQVVLNDGKRSFIQNKIGLKPGDCFKFFFGASQYKQAKITDVPPMKIRDVKIIKAGETRYWWPLDEREGPAAIETISGKDAIATNPIWIRNTHYEWRLAKQLTVRRSPSFAFNPGQGILYLVASDSLYNYSSRTGELSAAAYPSGQQLLLRGNQSLFVNSTSSLYNIYLDHHLVTAYNFTQNDWDKKYKAGPVTDFWHFNKFYSPLDTSIYILNGYGHFQYRDTIRRYHIPTATWSTVATTGDKLLPRYLAAAGATQKGDGIYLLGGYGSETGQQILAPKSYYDMLFFDAGKRTIKKLFEIKPGKEDFVMANSLVIDEPANTWYGLAYPNYKYSSQLQVLRGSLNDPAYTTVGNTIPFSFRDVNSFADLFYCPLSKQLIAVTSLQATTDNNGTYTINIYTLAAPPVGPGEPTATSSSTGWPWWVWVFPVLVLAGAILAFTQWRKKKQLRPSRSVSSQPDLEPSPAFIFPPTDPEAASNQQSEILNPKSEIHLFGEMQVVDQEGADITKQFTPLVKELFLIILLHSVRKGRGVSSDKLTEMLWFDKSAQSARNNRSVNIAKLKSILDKLPDCQLSNETGAWKIEIAYDKISVDFYEYLQVVQDKTGLTRQKINQLAAITQRGAFLSHLEYPWLAPFKAEVSNDIIDTYLSFAATMAIGDDPEFLVKLANDIFYFDPVNEDAMAIKCKALVHQGKHSLAKKAFESFAKEYKAIYGEDFSHDFQSILEA</sequence>
<keyword evidence="1" id="KW-1133">Transmembrane helix</keyword>
<dbReference type="PANTHER" id="PTHR35807">
    <property type="entry name" value="TRANSCRIPTIONAL REGULATOR REDD-RELATED"/>
    <property type="match status" value="1"/>
</dbReference>
<gene>
    <name evidence="2" type="ORF">D3H65_29815</name>
</gene>
<dbReference type="GO" id="GO:0003677">
    <property type="term" value="F:DNA binding"/>
    <property type="evidence" value="ECO:0007669"/>
    <property type="project" value="TreeGrafter"/>
</dbReference>
<proteinExistence type="predicted"/>
<dbReference type="RefSeq" id="WP_119053807.1">
    <property type="nucleotide sequence ID" value="NZ_CP032157.1"/>
</dbReference>
<dbReference type="PANTHER" id="PTHR35807:SF1">
    <property type="entry name" value="TRANSCRIPTIONAL REGULATOR REDD"/>
    <property type="match status" value="1"/>
</dbReference>
<keyword evidence="3" id="KW-1185">Reference proteome</keyword>
<evidence type="ECO:0000313" key="3">
    <source>
        <dbReference type="Proteomes" id="UP000263900"/>
    </source>
</evidence>
<name>A0A3B7MTR0_9BACT</name>
<dbReference type="Gene3D" id="2.120.10.80">
    <property type="entry name" value="Kelch-type beta propeller"/>
    <property type="match status" value="1"/>
</dbReference>
<keyword evidence="1" id="KW-0812">Transmembrane</keyword>
<feature type="transmembrane region" description="Helical" evidence="1">
    <location>
        <begin position="561"/>
        <end position="581"/>
    </location>
</feature>
<dbReference type="SUPFAM" id="SSF50965">
    <property type="entry name" value="Galactose oxidase, central domain"/>
    <property type="match status" value="1"/>
</dbReference>
<dbReference type="Gene3D" id="1.10.10.10">
    <property type="entry name" value="Winged helix-like DNA-binding domain superfamily/Winged helix DNA-binding domain"/>
    <property type="match status" value="1"/>
</dbReference>
<accession>A0A3B7MTR0</accession>
<dbReference type="KEGG" id="pseg:D3H65_29815"/>
<dbReference type="GO" id="GO:0006355">
    <property type="term" value="P:regulation of DNA-templated transcription"/>
    <property type="evidence" value="ECO:0007669"/>
    <property type="project" value="TreeGrafter"/>
</dbReference>
<dbReference type="InterPro" id="IPR011043">
    <property type="entry name" value="Gal_Oxase/kelch_b-propeller"/>
</dbReference>
<protein>
    <submittedName>
        <fullName evidence="2">Galactose oxidase</fullName>
    </submittedName>
</protein>
<dbReference type="Proteomes" id="UP000263900">
    <property type="component" value="Chromosome"/>
</dbReference>
<organism evidence="2 3">
    <name type="scientific">Paraflavitalea soli</name>
    <dbReference type="NCBI Taxonomy" id="2315862"/>
    <lineage>
        <taxon>Bacteria</taxon>
        <taxon>Pseudomonadati</taxon>
        <taxon>Bacteroidota</taxon>
        <taxon>Chitinophagia</taxon>
        <taxon>Chitinophagales</taxon>
        <taxon>Chitinophagaceae</taxon>
        <taxon>Paraflavitalea</taxon>
    </lineage>
</organism>